<evidence type="ECO:0008006" key="4">
    <source>
        <dbReference type="Google" id="ProtNLM"/>
    </source>
</evidence>
<feature type="region of interest" description="Disordered" evidence="1">
    <location>
        <begin position="105"/>
        <end position="130"/>
    </location>
</feature>
<sequence>MKNELSLTPLQTWGAESIYQEAMRAARRWRSEPAFNSGGPLDYVEDRAQEVVCHAWGYIKKRGFSEEELCMDQVTLFHRIAEYSKFGMIQRCYAVKTTEIFADEASDEDARTDNASGCTEDAEHEERDQETRSRIKEIFRAVGITDADWAIFGDANSDLTESLGVCPREVRNIKSDRSKAIIKRFEKLGLLGEIKSILGVRQLNKLNPI</sequence>
<evidence type="ECO:0000256" key="1">
    <source>
        <dbReference type="SAM" id="MobiDB-lite"/>
    </source>
</evidence>
<dbReference type="RefSeq" id="WP_141130565.1">
    <property type="nucleotide sequence ID" value="NZ_CTRK01000038.1"/>
</dbReference>
<comment type="caution">
    <text evidence="2">The sequence shown here is derived from an EMBL/GenBank/DDBJ whole genome shotgun (WGS) entry which is preliminary data.</text>
</comment>
<name>A0ABP1YYR6_THIA3</name>
<reference evidence="2 3" key="1">
    <citation type="submission" date="2015-03" db="EMBL/GenBank/DDBJ databases">
        <authorList>
            <person name="Regsiter A."/>
            <person name="william w."/>
        </authorList>
    </citation>
    <scope>NUCLEOTIDE SEQUENCE [LARGE SCALE GENOMIC DNA]</scope>
    <source>
        <strain evidence="2 3">CB1</strain>
    </source>
</reference>
<proteinExistence type="predicted"/>
<protein>
    <recommendedName>
        <fullName evidence="4">Sigma-70 family RNA polymerase sigma factor</fullName>
    </recommendedName>
</protein>
<evidence type="ECO:0000313" key="3">
    <source>
        <dbReference type="Proteomes" id="UP000078599"/>
    </source>
</evidence>
<dbReference type="EMBL" id="CTRI01000001">
    <property type="protein sequence ID" value="CQR26460.1"/>
    <property type="molecule type" value="Genomic_DNA"/>
</dbReference>
<evidence type="ECO:0000313" key="2">
    <source>
        <dbReference type="EMBL" id="CQR26460.1"/>
    </source>
</evidence>
<accession>A0ABP1YYR6</accession>
<organism evidence="2 3">
    <name type="scientific">Thiomonas arsenitoxydans (strain DSM 22701 / CIP 110005 / 3As)</name>
    <dbReference type="NCBI Taxonomy" id="426114"/>
    <lineage>
        <taxon>Bacteria</taxon>
        <taxon>Pseudomonadati</taxon>
        <taxon>Pseudomonadota</taxon>
        <taxon>Betaproteobacteria</taxon>
        <taxon>Burkholderiales</taxon>
        <taxon>Thiomonas</taxon>
    </lineage>
</organism>
<keyword evidence="3" id="KW-1185">Reference proteome</keyword>
<gene>
    <name evidence="2" type="ORF">THICB1_10203</name>
</gene>
<dbReference type="Proteomes" id="UP000078599">
    <property type="component" value="Unassembled WGS sequence"/>
</dbReference>